<dbReference type="SMART" id="SM00393">
    <property type="entry name" value="R3H"/>
    <property type="match status" value="1"/>
</dbReference>
<evidence type="ECO:0000256" key="6">
    <source>
        <dbReference type="ARBA" id="ARBA00022840"/>
    </source>
</evidence>
<dbReference type="CDD" id="cd18808">
    <property type="entry name" value="SF1_C_Upf1"/>
    <property type="match status" value="1"/>
</dbReference>
<dbReference type="InterPro" id="IPR041677">
    <property type="entry name" value="DNA2/NAM7_AAA_11"/>
</dbReference>
<comment type="similarity">
    <text evidence="2">Belongs to the DNA2/NAM7 helicase family.</text>
</comment>
<dbReference type="SUPFAM" id="SSF52540">
    <property type="entry name" value="P-loop containing nucleoside triphosphate hydrolases"/>
    <property type="match status" value="1"/>
</dbReference>
<dbReference type="Pfam" id="PF01424">
    <property type="entry name" value="R3H"/>
    <property type="match status" value="1"/>
</dbReference>
<dbReference type="GO" id="GO:0003676">
    <property type="term" value="F:nucleic acid binding"/>
    <property type="evidence" value="ECO:0007669"/>
    <property type="project" value="UniProtKB-UniRule"/>
</dbReference>
<dbReference type="InterPro" id="IPR001374">
    <property type="entry name" value="R3H_dom"/>
</dbReference>
<evidence type="ECO:0000256" key="3">
    <source>
        <dbReference type="ARBA" id="ARBA00022741"/>
    </source>
</evidence>
<dbReference type="InterPro" id="IPR036867">
    <property type="entry name" value="R3H_dom_sf"/>
</dbReference>
<feature type="domain" description="R3H" evidence="7">
    <location>
        <begin position="79"/>
        <end position="146"/>
    </location>
</feature>
<accession>A0A7S4PRL9</accession>
<evidence type="ECO:0000256" key="2">
    <source>
        <dbReference type="ARBA" id="ARBA00007913"/>
    </source>
</evidence>
<dbReference type="EMBL" id="HBKN01052296">
    <property type="protein sequence ID" value="CAE2343069.1"/>
    <property type="molecule type" value="Transcribed_RNA"/>
</dbReference>
<dbReference type="InterPro" id="IPR027417">
    <property type="entry name" value="P-loop_NTPase"/>
</dbReference>
<reference evidence="8" key="1">
    <citation type="submission" date="2021-01" db="EMBL/GenBank/DDBJ databases">
        <authorList>
            <person name="Corre E."/>
            <person name="Pelletier E."/>
            <person name="Niang G."/>
            <person name="Scheremetjew M."/>
            <person name="Finn R."/>
            <person name="Kale V."/>
            <person name="Holt S."/>
            <person name="Cochrane G."/>
            <person name="Meng A."/>
            <person name="Brown T."/>
            <person name="Cohen L."/>
        </authorList>
    </citation>
    <scope>NUCLEOTIDE SEQUENCE</scope>
    <source>
        <strain evidence="8">CCMP 2712</strain>
    </source>
</reference>
<dbReference type="GO" id="GO:0016787">
    <property type="term" value="F:hydrolase activity"/>
    <property type="evidence" value="ECO:0007669"/>
    <property type="project" value="UniProtKB-KW"/>
</dbReference>
<keyword evidence="4" id="KW-0378">Hydrolase</keyword>
<dbReference type="SUPFAM" id="SSF82708">
    <property type="entry name" value="R3H domain"/>
    <property type="match status" value="1"/>
</dbReference>
<name>A0A7S4PRL9_GUITH</name>
<dbReference type="GO" id="GO:0005524">
    <property type="term" value="F:ATP binding"/>
    <property type="evidence" value="ECO:0007669"/>
    <property type="project" value="UniProtKB-KW"/>
</dbReference>
<gene>
    <name evidence="8" type="ORF">GTHE00462_LOCUS40828</name>
</gene>
<dbReference type="GO" id="GO:0009507">
    <property type="term" value="C:chloroplast"/>
    <property type="evidence" value="ECO:0007669"/>
    <property type="project" value="UniProtKB-SubCell"/>
</dbReference>
<dbReference type="Gene3D" id="2.40.30.270">
    <property type="match status" value="1"/>
</dbReference>
<dbReference type="Pfam" id="PF13087">
    <property type="entry name" value="AAA_12"/>
    <property type="match status" value="1"/>
</dbReference>
<dbReference type="InterPro" id="IPR041679">
    <property type="entry name" value="DNA2/NAM7-like_C"/>
</dbReference>
<dbReference type="Pfam" id="PF13086">
    <property type="entry name" value="AAA_11"/>
    <property type="match status" value="1"/>
</dbReference>
<dbReference type="PANTHER" id="PTHR43788:SF18">
    <property type="entry name" value="R3H DOMAIN-CONTAINING PROTEIN"/>
    <property type="match status" value="1"/>
</dbReference>
<keyword evidence="3" id="KW-0547">Nucleotide-binding</keyword>
<dbReference type="AlphaFoldDB" id="A0A7S4PRL9"/>
<proteinExistence type="inferred from homology"/>
<organism evidence="8">
    <name type="scientific">Guillardia theta</name>
    <name type="common">Cryptophyte</name>
    <name type="synonym">Cryptomonas phi</name>
    <dbReference type="NCBI Taxonomy" id="55529"/>
    <lineage>
        <taxon>Eukaryota</taxon>
        <taxon>Cryptophyceae</taxon>
        <taxon>Pyrenomonadales</taxon>
        <taxon>Geminigeraceae</taxon>
        <taxon>Guillardia</taxon>
    </lineage>
</organism>
<keyword evidence="6" id="KW-0067">ATP-binding</keyword>
<sequence>MPGRILAMAHDAVPHVVNAVVLLMVSSLHGSFSFSFSSLHPASRSLHLPSHTPSIRKLSCFDGMRNSLRLSSMKLADDRENTTDLVNLLRDFRNGIHQEDESKLIFDAQLSSKDRALLHEACERLGLGHESFGQNEERRLSVWKIQTADRLEDIENALRIEKTAARKQWEEAMAFSEPNEMEAAGMLLLNARIQNVDVTDFGRFKWTLAEDASRKGHMTRFNVKTGSPVVLAQRSKSGQWQASQASGSFGFIISTRRGSLDVIFEVHPDQVENIENTESISLLASPDSVTYDRLLQGTRKCRNLGGDSKQILDMMFENDLDDMVLLMSETFVRLNLEQKEALNTSQQFKLEFFDSMLNQEQRDAVEKCCSPQKTSVLPIQLIHGPFGTGKTKTLVEIIRQRIKLDQRILVCAASNAAVDNLAIGLLRADPNLQLARAGLPERVDEQLSGVTLAALQKKEPSAALSKSLFQQANEELRVSEKWRRSTNGAAIRREARKESRELFRDARQLQKEAVSATLRKVRILCGTLTGFVSALQEARDDELVLFDAVIVDEASQALTAAILQTLPYVKNQTKQSVYSHLPRMILAGDHRQLPPTVLAEDRGARTVLQSTIFEELMERDGGGLGGNKAIIRLDQSEIVARAQNLVSANLSEGNLGGQLWSQTLFRQYRMPASLMAFPAASFYGGLLRPECQNAGGYSYLNCSDESETSLLLRKTCLFEAIDTAGAGFDEETVTSAAPTEGSRSSSAVLVRDFSTLNREQAELTLRIVRELVEVWNIPPHDIGVITPYNAHASLLRERMQSDACMQSIDVSTVDGFQGQEKVAIVFDSVRSNADCEVGFLSDYRRINVALTRAKRKLVVVGDSATLTSDPVWAAFWDWAAMPGSGDAESFSIAYRSYYE</sequence>
<protein>
    <recommendedName>
        <fullName evidence="7">R3H domain-containing protein</fullName>
    </recommendedName>
</protein>
<evidence type="ECO:0000256" key="5">
    <source>
        <dbReference type="ARBA" id="ARBA00022806"/>
    </source>
</evidence>
<dbReference type="PANTHER" id="PTHR43788">
    <property type="entry name" value="DNA2/NAM7 HELICASE FAMILY MEMBER"/>
    <property type="match status" value="1"/>
</dbReference>
<comment type="subcellular location">
    <subcellularLocation>
        <location evidence="1">Plastid</location>
        <location evidence="1">Chloroplast</location>
    </subcellularLocation>
</comment>
<dbReference type="Gene3D" id="3.40.50.300">
    <property type="entry name" value="P-loop containing nucleotide triphosphate hydrolases"/>
    <property type="match status" value="2"/>
</dbReference>
<dbReference type="InterPro" id="IPR050534">
    <property type="entry name" value="Coronavir_polyprotein_1ab"/>
</dbReference>
<evidence type="ECO:0000313" key="8">
    <source>
        <dbReference type="EMBL" id="CAE2343069.1"/>
    </source>
</evidence>
<keyword evidence="5" id="KW-0347">Helicase</keyword>
<dbReference type="GO" id="GO:0043139">
    <property type="term" value="F:5'-3' DNA helicase activity"/>
    <property type="evidence" value="ECO:0007669"/>
    <property type="project" value="TreeGrafter"/>
</dbReference>
<evidence type="ECO:0000259" key="7">
    <source>
        <dbReference type="PROSITE" id="PS51061"/>
    </source>
</evidence>
<evidence type="ECO:0000256" key="1">
    <source>
        <dbReference type="ARBA" id="ARBA00004229"/>
    </source>
</evidence>
<dbReference type="Gene3D" id="3.30.1370.50">
    <property type="entry name" value="R3H-like domain"/>
    <property type="match status" value="1"/>
</dbReference>
<dbReference type="InterPro" id="IPR047187">
    <property type="entry name" value="SF1_C_Upf1"/>
</dbReference>
<evidence type="ECO:0000256" key="4">
    <source>
        <dbReference type="ARBA" id="ARBA00022801"/>
    </source>
</evidence>
<dbReference type="PROSITE" id="PS51061">
    <property type="entry name" value="R3H"/>
    <property type="match status" value="1"/>
</dbReference>